<organism evidence="3 4">
    <name type="scientific">Roseovarius azorensis</name>
    <dbReference type="NCBI Taxonomy" id="1287727"/>
    <lineage>
        <taxon>Bacteria</taxon>
        <taxon>Pseudomonadati</taxon>
        <taxon>Pseudomonadota</taxon>
        <taxon>Alphaproteobacteria</taxon>
        <taxon>Rhodobacterales</taxon>
        <taxon>Roseobacteraceae</taxon>
        <taxon>Roseovarius</taxon>
    </lineage>
</organism>
<evidence type="ECO:0000313" key="3">
    <source>
        <dbReference type="EMBL" id="SEK45076.1"/>
    </source>
</evidence>
<dbReference type="NCBIfam" id="TIGR03370">
    <property type="entry name" value="VPLPA-CTERM"/>
    <property type="match status" value="1"/>
</dbReference>
<feature type="chain" id="PRO_5009299626" evidence="2">
    <location>
        <begin position="23"/>
        <end position="185"/>
    </location>
</feature>
<protein>
    <submittedName>
        <fullName evidence="3">VPLPA-CTERM protein sorting domain-containing protein</fullName>
    </submittedName>
</protein>
<dbReference type="InterPro" id="IPR022472">
    <property type="entry name" value="VPLPA-CTERM"/>
</dbReference>
<dbReference type="Proteomes" id="UP000199582">
    <property type="component" value="Unassembled WGS sequence"/>
</dbReference>
<keyword evidence="1" id="KW-1133">Transmembrane helix</keyword>
<accession>A0A1H7H3R8</accession>
<feature type="transmembrane region" description="Helical" evidence="1">
    <location>
        <begin position="159"/>
        <end position="178"/>
    </location>
</feature>
<dbReference type="EMBL" id="FOAG01000001">
    <property type="protein sequence ID" value="SEK45076.1"/>
    <property type="molecule type" value="Genomic_DNA"/>
</dbReference>
<evidence type="ECO:0000313" key="4">
    <source>
        <dbReference type="Proteomes" id="UP000199582"/>
    </source>
</evidence>
<keyword evidence="1" id="KW-0812">Transmembrane</keyword>
<evidence type="ECO:0000256" key="1">
    <source>
        <dbReference type="SAM" id="Phobius"/>
    </source>
</evidence>
<keyword evidence="1" id="KW-0472">Membrane</keyword>
<feature type="signal peptide" evidence="2">
    <location>
        <begin position="1"/>
        <end position="22"/>
    </location>
</feature>
<proteinExistence type="predicted"/>
<gene>
    <name evidence="3" type="ORF">SAMN05443999_101452</name>
</gene>
<keyword evidence="2" id="KW-0732">Signal</keyword>
<dbReference type="AlphaFoldDB" id="A0A1H7H3R8"/>
<evidence type="ECO:0000256" key="2">
    <source>
        <dbReference type="SAM" id="SignalP"/>
    </source>
</evidence>
<dbReference type="RefSeq" id="WP_093031312.1">
    <property type="nucleotide sequence ID" value="NZ_FOAG01000001.1"/>
</dbReference>
<name>A0A1H7H3R8_9RHOB</name>
<sequence length="185" mass="19779">MKMRNLLVLAVLATAGTTGAKAATLNFFNSVDPDTTLRFTVECSLGCEGALFDGVPTTWSTEKGSLITFPTGADTLTTLNTLTGENFTSETETDRGGVDTATFTSSAKYIAFKIGGGLEDSWAVIRNLFENNVFTFTKEAPRSGFSNTREYQYGSVTPIPLPAAGWLMLAGIGGLALLRRRKRAA</sequence>
<keyword evidence="4" id="KW-1185">Reference proteome</keyword>
<reference evidence="3 4" key="1">
    <citation type="submission" date="2016-10" db="EMBL/GenBank/DDBJ databases">
        <authorList>
            <person name="de Groot N.N."/>
        </authorList>
    </citation>
    <scope>NUCLEOTIDE SEQUENCE [LARGE SCALE GENOMIC DNA]</scope>
    <source>
        <strain evidence="3 4">DSM 100674</strain>
    </source>
</reference>